<organism evidence="2 3">
    <name type="scientific">Spirochaeta africana (strain ATCC 700263 / DSM 8902 / Z-7692)</name>
    <dbReference type="NCBI Taxonomy" id="889378"/>
    <lineage>
        <taxon>Bacteria</taxon>
        <taxon>Pseudomonadati</taxon>
        <taxon>Spirochaetota</taxon>
        <taxon>Spirochaetia</taxon>
        <taxon>Spirochaetales</taxon>
        <taxon>Spirochaetaceae</taxon>
        <taxon>Spirochaeta</taxon>
    </lineage>
</organism>
<dbReference type="Proteomes" id="UP000007383">
    <property type="component" value="Chromosome"/>
</dbReference>
<feature type="transmembrane region" description="Helical" evidence="1">
    <location>
        <begin position="22"/>
        <end position="51"/>
    </location>
</feature>
<dbReference type="PATRIC" id="fig|889378.3.peg.1278"/>
<accession>H9UIK6</accession>
<keyword evidence="3" id="KW-1185">Reference proteome</keyword>
<evidence type="ECO:0000313" key="2">
    <source>
        <dbReference type="EMBL" id="AFG37349.1"/>
    </source>
</evidence>
<dbReference type="EMBL" id="CP003282">
    <property type="protein sequence ID" value="AFG37349.1"/>
    <property type="molecule type" value="Genomic_DNA"/>
</dbReference>
<dbReference type="eggNOG" id="COG3216">
    <property type="taxonomic scope" value="Bacteria"/>
</dbReference>
<name>H9UIK6_SPIAZ</name>
<sequence>MVISSIARVLAALYSNKRPGEIAAAVALGVWAALIPGASLLFWLVFLLIFFVKVNQAIALLTLGLGSLATQLLDPLLHDIGYRVLTTDALYALWSDLYALPLLPLSRFNNTVVMGGFITGLAIFPLVFLATKSLVVPLRTRVVPGIASSTWAQKIYKSPKVAKLIRAVHKWTVFYDTIGG</sequence>
<reference evidence="3" key="1">
    <citation type="journal article" date="2013" name="Stand. Genomic Sci.">
        <title>Complete genome sequence of the halophilic bacterium Spirochaeta africana type strain (Z-7692(T)) from the alkaline Lake Magadi in the East African Rift.</title>
        <authorList>
            <person name="Liolos K."/>
            <person name="Abt B."/>
            <person name="Scheuner C."/>
            <person name="Teshima H."/>
            <person name="Held B."/>
            <person name="Lapidus A."/>
            <person name="Nolan M."/>
            <person name="Lucas S."/>
            <person name="Deshpande S."/>
            <person name="Cheng J.F."/>
            <person name="Tapia R."/>
            <person name="Goodwin L.A."/>
            <person name="Pitluck S."/>
            <person name="Pagani I."/>
            <person name="Ivanova N."/>
            <person name="Mavromatis K."/>
            <person name="Mikhailova N."/>
            <person name="Huntemann M."/>
            <person name="Pati A."/>
            <person name="Chen A."/>
            <person name="Palaniappan K."/>
            <person name="Land M."/>
            <person name="Rohde M."/>
            <person name="Tindall B.J."/>
            <person name="Detter J.C."/>
            <person name="Goker M."/>
            <person name="Bristow J."/>
            <person name="Eisen J.A."/>
            <person name="Markowitz V."/>
            <person name="Hugenholtz P."/>
            <person name="Woyke T."/>
            <person name="Klenk H.P."/>
            <person name="Kyrpides N.C."/>
        </authorList>
    </citation>
    <scope>NUCLEOTIDE SEQUENCE</scope>
    <source>
        <strain evidence="3">ATCC 700263 / DSM 8902 / Z-7692</strain>
    </source>
</reference>
<evidence type="ECO:0000313" key="3">
    <source>
        <dbReference type="Proteomes" id="UP000007383"/>
    </source>
</evidence>
<dbReference type="RefSeq" id="WP_014455337.1">
    <property type="nucleotide sequence ID" value="NC_017098.1"/>
</dbReference>
<dbReference type="OrthoDB" id="370141at2"/>
<keyword evidence="1" id="KW-0472">Membrane</keyword>
<dbReference type="NCBIfam" id="TIGR03546">
    <property type="entry name" value="TIGR03546 family protein"/>
    <property type="match status" value="1"/>
</dbReference>
<dbReference type="AlphaFoldDB" id="H9UIK6"/>
<feature type="transmembrane region" description="Helical" evidence="1">
    <location>
        <begin position="112"/>
        <end position="131"/>
    </location>
</feature>
<gene>
    <name evidence="2" type="ordered locus">Spiaf_1274</name>
</gene>
<dbReference type="STRING" id="889378.Spiaf_1274"/>
<dbReference type="InterPro" id="IPR019935">
    <property type="entry name" value="CHP03546"/>
</dbReference>
<keyword evidence="1" id="KW-0812">Transmembrane</keyword>
<dbReference type="HOGENOM" id="CLU_128655_0_0_12"/>
<protein>
    <submittedName>
        <fullName evidence="2">TIGR03546 family protein</fullName>
    </submittedName>
</protein>
<keyword evidence="1" id="KW-1133">Transmembrane helix</keyword>
<proteinExistence type="predicted"/>
<feature type="transmembrane region" description="Helical" evidence="1">
    <location>
        <begin position="57"/>
        <end position="77"/>
    </location>
</feature>
<dbReference type="KEGG" id="sfc:Spiaf_1274"/>
<evidence type="ECO:0000256" key="1">
    <source>
        <dbReference type="SAM" id="Phobius"/>
    </source>
</evidence>